<accession>A0A4Z2IJR0</accession>
<feature type="region of interest" description="Disordered" evidence="1">
    <location>
        <begin position="76"/>
        <end position="101"/>
    </location>
</feature>
<evidence type="ECO:0000313" key="3">
    <source>
        <dbReference type="Proteomes" id="UP000314294"/>
    </source>
</evidence>
<keyword evidence="3" id="KW-1185">Reference proteome</keyword>
<evidence type="ECO:0000313" key="2">
    <source>
        <dbReference type="EMBL" id="TNN77704.1"/>
    </source>
</evidence>
<reference evidence="2 3" key="1">
    <citation type="submission" date="2019-03" db="EMBL/GenBank/DDBJ databases">
        <title>First draft genome of Liparis tanakae, snailfish: a comprehensive survey of snailfish specific genes.</title>
        <authorList>
            <person name="Kim W."/>
            <person name="Song I."/>
            <person name="Jeong J.-H."/>
            <person name="Kim D."/>
            <person name="Kim S."/>
            <person name="Ryu S."/>
            <person name="Song J.Y."/>
            <person name="Lee S.K."/>
        </authorList>
    </citation>
    <scope>NUCLEOTIDE SEQUENCE [LARGE SCALE GENOMIC DNA]</scope>
    <source>
        <tissue evidence="2">Muscle</tissue>
    </source>
</reference>
<comment type="caution">
    <text evidence="2">The sequence shown here is derived from an EMBL/GenBank/DDBJ whole genome shotgun (WGS) entry which is preliminary data.</text>
</comment>
<gene>
    <name evidence="2" type="ORF">EYF80_012002</name>
</gene>
<evidence type="ECO:0000256" key="1">
    <source>
        <dbReference type="SAM" id="MobiDB-lite"/>
    </source>
</evidence>
<proteinExistence type="predicted"/>
<dbReference type="Proteomes" id="UP000314294">
    <property type="component" value="Unassembled WGS sequence"/>
</dbReference>
<protein>
    <submittedName>
        <fullName evidence="2">Uncharacterized protein</fullName>
    </submittedName>
</protein>
<dbReference type="AlphaFoldDB" id="A0A4Z2IJR0"/>
<sequence>MKNSMVRLEMMKKKISALTWCVGIRALSHCMPARDAQSIRCSLISSKANRGNFSNWRNTRKTIGSTRCGRRLLSHGSSSSDWEFSRGNPSGGCIKLRSAHL</sequence>
<name>A0A4Z2IJR0_9TELE</name>
<organism evidence="2 3">
    <name type="scientific">Liparis tanakae</name>
    <name type="common">Tanaka's snailfish</name>
    <dbReference type="NCBI Taxonomy" id="230148"/>
    <lineage>
        <taxon>Eukaryota</taxon>
        <taxon>Metazoa</taxon>
        <taxon>Chordata</taxon>
        <taxon>Craniata</taxon>
        <taxon>Vertebrata</taxon>
        <taxon>Euteleostomi</taxon>
        <taxon>Actinopterygii</taxon>
        <taxon>Neopterygii</taxon>
        <taxon>Teleostei</taxon>
        <taxon>Neoteleostei</taxon>
        <taxon>Acanthomorphata</taxon>
        <taxon>Eupercaria</taxon>
        <taxon>Perciformes</taxon>
        <taxon>Cottioidei</taxon>
        <taxon>Cottales</taxon>
        <taxon>Liparidae</taxon>
        <taxon>Liparis</taxon>
    </lineage>
</organism>
<dbReference type="EMBL" id="SRLO01000080">
    <property type="protein sequence ID" value="TNN77704.1"/>
    <property type="molecule type" value="Genomic_DNA"/>
</dbReference>